<accession>A0A7S4PAU1</accession>
<dbReference type="AlphaFoldDB" id="A0A7S4PAU1"/>
<organism evidence="1">
    <name type="scientific">Paramoeba aestuarina</name>
    <dbReference type="NCBI Taxonomy" id="180227"/>
    <lineage>
        <taxon>Eukaryota</taxon>
        <taxon>Amoebozoa</taxon>
        <taxon>Discosea</taxon>
        <taxon>Flabellinia</taxon>
        <taxon>Dactylopodida</taxon>
        <taxon>Paramoebidae</taxon>
        <taxon>Paramoeba</taxon>
    </lineage>
</organism>
<evidence type="ECO:0000313" key="1">
    <source>
        <dbReference type="EMBL" id="CAE2329009.1"/>
    </source>
</evidence>
<sequence>MCTFPKTQWRLAVACLEEISCQSLKFRRNDCSSRAGFQCHRGHTDLLIARVLLVDHAMGKCDFLRQAVLLLRKNSERLVCGCFVSWISVIRNQTDSMFHAAVS</sequence>
<proteinExistence type="predicted"/>
<dbReference type="EMBL" id="HBKR01032463">
    <property type="protein sequence ID" value="CAE2329009.1"/>
    <property type="molecule type" value="Transcribed_RNA"/>
</dbReference>
<protein>
    <submittedName>
        <fullName evidence="1">Uncharacterized protein</fullName>
    </submittedName>
</protein>
<gene>
    <name evidence="1" type="ORF">NAES01612_LOCUS21322</name>
</gene>
<name>A0A7S4PAU1_9EUKA</name>
<reference evidence="1" key="1">
    <citation type="submission" date="2021-01" db="EMBL/GenBank/DDBJ databases">
        <authorList>
            <person name="Corre E."/>
            <person name="Pelletier E."/>
            <person name="Niang G."/>
            <person name="Scheremetjew M."/>
            <person name="Finn R."/>
            <person name="Kale V."/>
            <person name="Holt S."/>
            <person name="Cochrane G."/>
            <person name="Meng A."/>
            <person name="Brown T."/>
            <person name="Cohen L."/>
        </authorList>
    </citation>
    <scope>NUCLEOTIDE SEQUENCE</scope>
    <source>
        <strain evidence="1">SoJaBio B1-5/56/2</strain>
    </source>
</reference>